<dbReference type="OrthoDB" id="5316527at2759"/>
<proteinExistence type="predicted"/>
<feature type="region of interest" description="Disordered" evidence="1">
    <location>
        <begin position="220"/>
        <end position="240"/>
    </location>
</feature>
<dbReference type="Proteomes" id="UP001055219">
    <property type="component" value="Unassembled WGS sequence"/>
</dbReference>
<accession>A0A9P9XXP5</accession>
<evidence type="ECO:0000313" key="3">
    <source>
        <dbReference type="Proteomes" id="UP001055219"/>
    </source>
</evidence>
<dbReference type="GeneID" id="75830207"/>
<protein>
    <submittedName>
        <fullName evidence="2">Uncharacterized protein</fullName>
    </submittedName>
</protein>
<dbReference type="EMBL" id="JAGIXG020000041">
    <property type="protein sequence ID" value="KAI6779788.1"/>
    <property type="molecule type" value="Genomic_DNA"/>
</dbReference>
<keyword evidence="3" id="KW-1185">Reference proteome</keyword>
<organism evidence="2 3">
    <name type="scientific">Emericellopsis cladophorae</name>
    <dbReference type="NCBI Taxonomy" id="2686198"/>
    <lineage>
        <taxon>Eukaryota</taxon>
        <taxon>Fungi</taxon>
        <taxon>Dikarya</taxon>
        <taxon>Ascomycota</taxon>
        <taxon>Pezizomycotina</taxon>
        <taxon>Sordariomycetes</taxon>
        <taxon>Hypocreomycetidae</taxon>
        <taxon>Hypocreales</taxon>
        <taxon>Bionectriaceae</taxon>
        <taxon>Emericellopsis</taxon>
    </lineage>
</organism>
<evidence type="ECO:0000256" key="1">
    <source>
        <dbReference type="SAM" id="MobiDB-lite"/>
    </source>
</evidence>
<reference evidence="2" key="1">
    <citation type="journal article" date="2021" name="J Fungi (Basel)">
        <title>Genomic and Metabolomic Analyses of the Marine Fungus Emericellopsis cladophorae: Insights into Saltwater Adaptability Mechanisms and Its Biosynthetic Potential.</title>
        <authorList>
            <person name="Goncalves M.F.M."/>
            <person name="Hilario S."/>
            <person name="Van de Peer Y."/>
            <person name="Esteves A.C."/>
            <person name="Alves A."/>
        </authorList>
    </citation>
    <scope>NUCLEOTIDE SEQUENCE</scope>
    <source>
        <strain evidence="2">MUM 19.33</strain>
    </source>
</reference>
<gene>
    <name evidence="2" type="ORF">J7T54_003710</name>
</gene>
<evidence type="ECO:0000313" key="2">
    <source>
        <dbReference type="EMBL" id="KAI6779788.1"/>
    </source>
</evidence>
<dbReference type="AlphaFoldDB" id="A0A9P9XXP5"/>
<sequence length="331" mass="36838">MWKIFYNLVIRPLIELEEAEWDSLSENEKKDLEKLAQDERPVLFLAFPFTMKKEEQPLYDGADPVWKVYRDFAKDEKAKEHVKQLLVNGIVPAIAKHPVLSSYTGKGPKVVRKWLMIDDESVAIADRMVDPADVKAMEAVQYPTAAAMAVWTYMKTMARCKLSDAAWTLGLDSGKDPNRARPQIAVTYDKSQLPDPNQAQDIFRVPSPLKVELHVPPPVVSPLGHMASSSKPASRTRESSNETIRLMSANATEAALAAVAAYKKQSGSRITEPPLGAITVSGVLEVQGQTGSAIFQVTSHYDFADKKFVNTRMGVLSGSSWSNKPHWNQER</sequence>
<dbReference type="RefSeq" id="XP_051360644.1">
    <property type="nucleotide sequence ID" value="XM_051508176.1"/>
</dbReference>
<reference evidence="2" key="2">
    <citation type="submission" date="2022-07" db="EMBL/GenBank/DDBJ databases">
        <authorList>
            <person name="Goncalves M.F.M."/>
            <person name="Hilario S."/>
            <person name="Van De Peer Y."/>
            <person name="Esteves A.C."/>
            <person name="Alves A."/>
        </authorList>
    </citation>
    <scope>NUCLEOTIDE SEQUENCE</scope>
    <source>
        <strain evidence="2">MUM 19.33</strain>
    </source>
</reference>
<comment type="caution">
    <text evidence="2">The sequence shown here is derived from an EMBL/GenBank/DDBJ whole genome shotgun (WGS) entry which is preliminary data.</text>
</comment>
<name>A0A9P9XXP5_9HYPO</name>